<evidence type="ECO:0000256" key="3">
    <source>
        <dbReference type="ARBA" id="ARBA00022553"/>
    </source>
</evidence>
<dbReference type="GO" id="GO:0005975">
    <property type="term" value="P:carbohydrate metabolic process"/>
    <property type="evidence" value="ECO:0007669"/>
    <property type="project" value="InterPro"/>
</dbReference>
<dbReference type="GO" id="GO:0000287">
    <property type="term" value="F:magnesium ion binding"/>
    <property type="evidence" value="ECO:0007669"/>
    <property type="project" value="InterPro"/>
</dbReference>
<evidence type="ECO:0000259" key="8">
    <source>
        <dbReference type="Pfam" id="PF00408"/>
    </source>
</evidence>
<dbReference type="SUPFAM" id="SSF53738">
    <property type="entry name" value="Phosphoglucomutase, first 3 domains"/>
    <property type="match status" value="3"/>
</dbReference>
<evidence type="ECO:0000259" key="10">
    <source>
        <dbReference type="Pfam" id="PF02879"/>
    </source>
</evidence>
<protein>
    <recommendedName>
        <fullName evidence="14">Phosphomannomutase/phosphoglucomutase</fullName>
    </recommendedName>
</protein>
<comment type="cofactor">
    <cofactor evidence="1">
        <name>Mg(2+)</name>
        <dbReference type="ChEBI" id="CHEBI:18420"/>
    </cofactor>
</comment>
<proteinExistence type="inferred from homology"/>
<dbReference type="Pfam" id="PF02879">
    <property type="entry name" value="PGM_PMM_II"/>
    <property type="match status" value="1"/>
</dbReference>
<dbReference type="InterPro" id="IPR016066">
    <property type="entry name" value="A-D-PHexomutase_CS"/>
</dbReference>
<organism evidence="12 13">
    <name type="scientific">Candidatus Magasanikbacteria bacterium RIFOXYD1_FULL_40_23</name>
    <dbReference type="NCBI Taxonomy" id="1798705"/>
    <lineage>
        <taxon>Bacteria</taxon>
        <taxon>Candidatus Magasanikiibacteriota</taxon>
    </lineage>
</organism>
<dbReference type="PROSITE" id="PS00710">
    <property type="entry name" value="PGM_PMM"/>
    <property type="match status" value="1"/>
</dbReference>
<dbReference type="EMBL" id="MFRA01000005">
    <property type="protein sequence ID" value="OGH92744.1"/>
    <property type="molecule type" value="Genomic_DNA"/>
</dbReference>
<dbReference type="PANTHER" id="PTHR43771">
    <property type="entry name" value="PHOSPHOMANNOMUTASE"/>
    <property type="match status" value="1"/>
</dbReference>
<dbReference type="Pfam" id="PF02878">
    <property type="entry name" value="PGM_PMM_I"/>
    <property type="match status" value="1"/>
</dbReference>
<feature type="domain" description="Alpha-D-phosphohexomutase alpha/beta/alpha" evidence="10">
    <location>
        <begin position="162"/>
        <end position="261"/>
    </location>
</feature>
<keyword evidence="6" id="KW-0413">Isomerase</keyword>
<dbReference type="Pfam" id="PF00408">
    <property type="entry name" value="PGM_PMM_IV"/>
    <property type="match status" value="1"/>
</dbReference>
<dbReference type="InterPro" id="IPR036900">
    <property type="entry name" value="A-D-PHexomutase_C_sf"/>
</dbReference>
<evidence type="ECO:0000259" key="11">
    <source>
        <dbReference type="Pfam" id="PF02880"/>
    </source>
</evidence>
<sequence>MLVAKNIFKAYDIRGLSDTELFPELAYSLGRAFVVFLRNHNLIKPGQAVVVGKDMRLTSPGLQQALMRGVKDETVEVVDIGLVSTPLFNFACANYPEHAGGVMVTASHNPAQYNGFKMTLGDGLPVGEAFGMAEIKELVVNSNFDYKDSEDLVFPKKEVLSDYLNKIFSIVPPSSLRSMKLVIDAGNGMAKVTFPDMLKHLSTSVEYLYLEPDGNFPNHEANPLKTETLVDLQKKVIETGADFGFALDGDADRIGLVDEKGQVVDASFVGALIGVEVLRNHAKAKMLYDVRSSMIIPELWQAAGATTEMCKVGHANIKKMLKETGGAFASELSLHLYYKDTFDVESTDLSLLYVLQMLSRENKPLSEIVAPLQKYFHSGEINFEVEDKAETMRRVEEKYKNEALEISRLDGLWMKFDWGWASVRLSNTEPVVRLNLETKSKEVMEEKVKELSEVIKG</sequence>
<feature type="domain" description="Alpha-D-phosphohexomutase C-terminal" evidence="8">
    <location>
        <begin position="380"/>
        <end position="451"/>
    </location>
</feature>
<feature type="domain" description="Alpha-D-phosphohexomutase alpha/beta/alpha" evidence="11">
    <location>
        <begin position="269"/>
        <end position="375"/>
    </location>
</feature>
<comment type="caution">
    <text evidence="12">The sequence shown here is derived from an EMBL/GenBank/DDBJ whole genome shotgun (WGS) entry which is preliminary data.</text>
</comment>
<feature type="domain" description="Alpha-D-phosphohexomutase alpha/beta/alpha" evidence="9">
    <location>
        <begin position="6"/>
        <end position="140"/>
    </location>
</feature>
<comment type="similarity">
    <text evidence="2 7">Belongs to the phosphohexose mutase family.</text>
</comment>
<dbReference type="SUPFAM" id="SSF55957">
    <property type="entry name" value="Phosphoglucomutase, C-terminal domain"/>
    <property type="match status" value="1"/>
</dbReference>
<accession>A0A1F6P9Y1</accession>
<evidence type="ECO:0000256" key="7">
    <source>
        <dbReference type="RuleBase" id="RU004326"/>
    </source>
</evidence>
<evidence type="ECO:0000256" key="6">
    <source>
        <dbReference type="ARBA" id="ARBA00023235"/>
    </source>
</evidence>
<reference evidence="12 13" key="1">
    <citation type="journal article" date="2016" name="Nat. Commun.">
        <title>Thousands of microbial genomes shed light on interconnected biogeochemical processes in an aquifer system.</title>
        <authorList>
            <person name="Anantharaman K."/>
            <person name="Brown C.T."/>
            <person name="Hug L.A."/>
            <person name="Sharon I."/>
            <person name="Castelle C.J."/>
            <person name="Probst A.J."/>
            <person name="Thomas B.C."/>
            <person name="Singh A."/>
            <person name="Wilkins M.J."/>
            <person name="Karaoz U."/>
            <person name="Brodie E.L."/>
            <person name="Williams K.H."/>
            <person name="Hubbard S.S."/>
            <person name="Banfield J.F."/>
        </authorList>
    </citation>
    <scope>NUCLEOTIDE SEQUENCE [LARGE SCALE GENOMIC DNA]</scope>
</reference>
<evidence type="ECO:0000259" key="9">
    <source>
        <dbReference type="Pfam" id="PF02878"/>
    </source>
</evidence>
<dbReference type="InterPro" id="IPR005843">
    <property type="entry name" value="A-D-PHexomutase_C"/>
</dbReference>
<dbReference type="Pfam" id="PF02880">
    <property type="entry name" value="PGM_PMM_III"/>
    <property type="match status" value="1"/>
</dbReference>
<dbReference type="Gene3D" id="3.40.120.10">
    <property type="entry name" value="Alpha-D-Glucose-1,6-Bisphosphate, subunit A, domain 3"/>
    <property type="match status" value="3"/>
</dbReference>
<dbReference type="InterPro" id="IPR016055">
    <property type="entry name" value="A-D-PHexomutase_a/b/a-I/II/III"/>
</dbReference>
<dbReference type="InterPro" id="IPR005841">
    <property type="entry name" value="Alpha-D-phosphohexomutase_SF"/>
</dbReference>
<dbReference type="GO" id="GO:0016868">
    <property type="term" value="F:intramolecular phosphotransferase activity"/>
    <property type="evidence" value="ECO:0007669"/>
    <property type="project" value="InterPro"/>
</dbReference>
<keyword evidence="4 7" id="KW-0479">Metal-binding</keyword>
<dbReference type="AlphaFoldDB" id="A0A1F6P9Y1"/>
<dbReference type="Proteomes" id="UP000176634">
    <property type="component" value="Unassembled WGS sequence"/>
</dbReference>
<evidence type="ECO:0008006" key="14">
    <source>
        <dbReference type="Google" id="ProtNLM"/>
    </source>
</evidence>
<dbReference type="InterPro" id="IPR005846">
    <property type="entry name" value="A-D-PHexomutase_a/b/a-III"/>
</dbReference>
<keyword evidence="3" id="KW-0597">Phosphoprotein</keyword>
<evidence type="ECO:0000256" key="5">
    <source>
        <dbReference type="ARBA" id="ARBA00022842"/>
    </source>
</evidence>
<evidence type="ECO:0000256" key="1">
    <source>
        <dbReference type="ARBA" id="ARBA00001946"/>
    </source>
</evidence>
<dbReference type="Gene3D" id="3.30.310.50">
    <property type="entry name" value="Alpha-D-phosphohexomutase, C-terminal domain"/>
    <property type="match status" value="1"/>
</dbReference>
<evidence type="ECO:0000313" key="12">
    <source>
        <dbReference type="EMBL" id="OGH92744.1"/>
    </source>
</evidence>
<evidence type="ECO:0000313" key="13">
    <source>
        <dbReference type="Proteomes" id="UP000176634"/>
    </source>
</evidence>
<evidence type="ECO:0000256" key="4">
    <source>
        <dbReference type="ARBA" id="ARBA00022723"/>
    </source>
</evidence>
<dbReference type="InterPro" id="IPR005845">
    <property type="entry name" value="A-D-PHexomutase_a/b/a-II"/>
</dbReference>
<dbReference type="InterPro" id="IPR005844">
    <property type="entry name" value="A-D-PHexomutase_a/b/a-I"/>
</dbReference>
<gene>
    <name evidence="12" type="ORF">A2563_03685</name>
</gene>
<dbReference type="PRINTS" id="PR00509">
    <property type="entry name" value="PGMPMM"/>
</dbReference>
<keyword evidence="5 7" id="KW-0460">Magnesium</keyword>
<dbReference type="STRING" id="1798705.A2563_03685"/>
<dbReference type="CDD" id="cd03089">
    <property type="entry name" value="PMM_PGM"/>
    <property type="match status" value="1"/>
</dbReference>
<dbReference type="PANTHER" id="PTHR43771:SF1">
    <property type="entry name" value="PHOSPHOMANNOMUTASE"/>
    <property type="match status" value="1"/>
</dbReference>
<name>A0A1F6P9Y1_9BACT</name>
<evidence type="ECO:0000256" key="2">
    <source>
        <dbReference type="ARBA" id="ARBA00010231"/>
    </source>
</evidence>